<dbReference type="InterPro" id="IPR011009">
    <property type="entry name" value="Kinase-like_dom_sf"/>
</dbReference>
<sequence>MAKNYSFRRSNIRSRRLKDLIATFLEPNCNKRTRLKDALQHPWIKEGYIQMPEDVVTANNSNRPILSSNPVITRQSLRVPGFHYQLTEYKKTNSAINEGFAALKKK</sequence>
<name>A0A2S2NAB1_SCHGA</name>
<organism evidence="1">
    <name type="scientific">Schizaphis graminum</name>
    <name type="common">Green bug aphid</name>
    <dbReference type="NCBI Taxonomy" id="13262"/>
    <lineage>
        <taxon>Eukaryota</taxon>
        <taxon>Metazoa</taxon>
        <taxon>Ecdysozoa</taxon>
        <taxon>Arthropoda</taxon>
        <taxon>Hexapoda</taxon>
        <taxon>Insecta</taxon>
        <taxon>Pterygota</taxon>
        <taxon>Neoptera</taxon>
        <taxon>Paraneoptera</taxon>
        <taxon>Hemiptera</taxon>
        <taxon>Sternorrhyncha</taxon>
        <taxon>Aphidomorpha</taxon>
        <taxon>Aphidoidea</taxon>
        <taxon>Aphididae</taxon>
        <taxon>Aphidini</taxon>
        <taxon>Schizaphis</taxon>
    </lineage>
</organism>
<gene>
    <name evidence="1" type="ORF">g.21065</name>
</gene>
<dbReference type="EMBL" id="GGMR01001273">
    <property type="protein sequence ID" value="MBY13892.1"/>
    <property type="molecule type" value="Transcribed_RNA"/>
</dbReference>
<protein>
    <submittedName>
        <fullName evidence="1">Uncharacterized protein</fullName>
    </submittedName>
</protein>
<dbReference type="AlphaFoldDB" id="A0A2S2NAB1"/>
<evidence type="ECO:0000313" key="1">
    <source>
        <dbReference type="EMBL" id="MBY13892.1"/>
    </source>
</evidence>
<dbReference type="Gene3D" id="1.10.510.10">
    <property type="entry name" value="Transferase(Phosphotransferase) domain 1"/>
    <property type="match status" value="1"/>
</dbReference>
<reference evidence="1" key="1">
    <citation type="submission" date="2018-04" db="EMBL/GenBank/DDBJ databases">
        <title>Transcriptome of Schizaphis graminum biotype I.</title>
        <authorList>
            <person name="Scully E.D."/>
            <person name="Geib S.M."/>
            <person name="Palmer N.A."/>
            <person name="Koch K."/>
            <person name="Bradshaw J."/>
            <person name="Heng-Moss T."/>
            <person name="Sarath G."/>
        </authorList>
    </citation>
    <scope>NUCLEOTIDE SEQUENCE</scope>
</reference>
<accession>A0A2S2NAB1</accession>
<proteinExistence type="predicted"/>
<dbReference type="SUPFAM" id="SSF56112">
    <property type="entry name" value="Protein kinase-like (PK-like)"/>
    <property type="match status" value="1"/>
</dbReference>